<organism evidence="2 3">
    <name type="scientific">Seminavis robusta</name>
    <dbReference type="NCBI Taxonomy" id="568900"/>
    <lineage>
        <taxon>Eukaryota</taxon>
        <taxon>Sar</taxon>
        <taxon>Stramenopiles</taxon>
        <taxon>Ochrophyta</taxon>
        <taxon>Bacillariophyta</taxon>
        <taxon>Bacillariophyceae</taxon>
        <taxon>Bacillariophycidae</taxon>
        <taxon>Naviculales</taxon>
        <taxon>Naviculaceae</taxon>
        <taxon>Seminavis</taxon>
    </lineage>
</organism>
<sequence length="372" mass="41496">MIALPTQRQNNFLALLPYLFTFRCLALPLEVPVVSRQHFLLASSAPWFPSITRSTTGTIELPLIFLPNGGCLAVKISFNDRNNERRLLVYSAIVDTGSPFLTAPSATERYSRDASRRYPPTQEQYGEAVGSMQWRSASNVEFPTQDFEHPLLMDKTIFGIPNANVVDDTGGIFCGLILQDDKRPTVLHQWGYSSFILDYSNKILTLSQQSIIDQHDGEALQLFDFAPYGENIHHYGVLCPSFTLVMPPTANQKETEITVSTLQRPVVVVIDSGLTGCVFSDSLQNELLFSGKLQSLDDVSGLSVTLPQQSGTPLTLSSNQQYWFLTSFKLPWFQDDDIHPHVIALGATFLAPNSRVSIDPLLRRAKIEVQKL</sequence>
<proteinExistence type="predicted"/>
<dbReference type="Proteomes" id="UP001153069">
    <property type="component" value="Unassembled WGS sequence"/>
</dbReference>
<feature type="signal peptide" evidence="1">
    <location>
        <begin position="1"/>
        <end position="26"/>
    </location>
</feature>
<protein>
    <submittedName>
        <fullName evidence="2">Uncharacterized protein</fullName>
    </submittedName>
</protein>
<evidence type="ECO:0000313" key="3">
    <source>
        <dbReference type="Proteomes" id="UP001153069"/>
    </source>
</evidence>
<accession>A0A9N8F454</accession>
<name>A0A9N8F454_9STRA</name>
<comment type="caution">
    <text evidence="2">The sequence shown here is derived from an EMBL/GenBank/DDBJ whole genome shotgun (WGS) entry which is preliminary data.</text>
</comment>
<keyword evidence="3" id="KW-1185">Reference proteome</keyword>
<evidence type="ECO:0000256" key="1">
    <source>
        <dbReference type="SAM" id="SignalP"/>
    </source>
</evidence>
<reference evidence="2" key="1">
    <citation type="submission" date="2020-06" db="EMBL/GenBank/DDBJ databases">
        <authorList>
            <consortium name="Plant Systems Biology data submission"/>
        </authorList>
    </citation>
    <scope>NUCLEOTIDE SEQUENCE</scope>
    <source>
        <strain evidence="2">D6</strain>
    </source>
</reference>
<dbReference type="EMBL" id="CAICTM010003411">
    <property type="protein sequence ID" value="CAB9531309.1"/>
    <property type="molecule type" value="Genomic_DNA"/>
</dbReference>
<dbReference type="OrthoDB" id="46297at2759"/>
<gene>
    <name evidence="2" type="ORF">SEMRO_3413_G347760.1</name>
</gene>
<keyword evidence="1" id="KW-0732">Signal</keyword>
<feature type="chain" id="PRO_5040270140" evidence="1">
    <location>
        <begin position="27"/>
        <end position="372"/>
    </location>
</feature>
<dbReference type="AlphaFoldDB" id="A0A9N8F454"/>
<evidence type="ECO:0000313" key="2">
    <source>
        <dbReference type="EMBL" id="CAB9531309.1"/>
    </source>
</evidence>